<evidence type="ECO:0000259" key="1">
    <source>
        <dbReference type="Pfam" id="PF00651"/>
    </source>
</evidence>
<organism evidence="2 3">
    <name type="scientific">Lasius platythorax</name>
    <dbReference type="NCBI Taxonomy" id="488582"/>
    <lineage>
        <taxon>Eukaryota</taxon>
        <taxon>Metazoa</taxon>
        <taxon>Ecdysozoa</taxon>
        <taxon>Arthropoda</taxon>
        <taxon>Hexapoda</taxon>
        <taxon>Insecta</taxon>
        <taxon>Pterygota</taxon>
        <taxon>Neoptera</taxon>
        <taxon>Endopterygota</taxon>
        <taxon>Hymenoptera</taxon>
        <taxon>Apocrita</taxon>
        <taxon>Aculeata</taxon>
        <taxon>Formicoidea</taxon>
        <taxon>Formicidae</taxon>
        <taxon>Formicinae</taxon>
        <taxon>Lasius</taxon>
        <taxon>Lasius</taxon>
    </lineage>
</organism>
<dbReference type="Gene3D" id="3.30.710.10">
    <property type="entry name" value="Potassium Channel Kv1.1, Chain A"/>
    <property type="match status" value="1"/>
</dbReference>
<proteinExistence type="predicted"/>
<protein>
    <recommendedName>
        <fullName evidence="1">BTB domain-containing protein</fullName>
    </recommendedName>
</protein>
<dbReference type="Proteomes" id="UP001497644">
    <property type="component" value="Chromosome 3"/>
</dbReference>
<name>A0AAV2NM94_9HYME</name>
<dbReference type="Pfam" id="PF00651">
    <property type="entry name" value="BTB"/>
    <property type="match status" value="1"/>
</dbReference>
<accession>A0AAV2NM94</accession>
<dbReference type="SUPFAM" id="SSF54695">
    <property type="entry name" value="POZ domain"/>
    <property type="match status" value="1"/>
</dbReference>
<gene>
    <name evidence="2" type="ORF">LPLAT_LOCUS7458</name>
</gene>
<sequence>MFGRDWTEKDQSVIEHHDYSYIVYKSFLKYLYTGVISLPMQELLELLDLAIVYCETKLERCCIQEIKRGISIQNIDFLRSIADKHKKEDLKIFCLCLESRNS</sequence>
<evidence type="ECO:0000313" key="2">
    <source>
        <dbReference type="EMBL" id="CAL1681427.1"/>
    </source>
</evidence>
<evidence type="ECO:0000313" key="3">
    <source>
        <dbReference type="Proteomes" id="UP001497644"/>
    </source>
</evidence>
<reference evidence="2" key="1">
    <citation type="submission" date="2024-04" db="EMBL/GenBank/DDBJ databases">
        <authorList>
            <consortium name="Molecular Ecology Group"/>
        </authorList>
    </citation>
    <scope>NUCLEOTIDE SEQUENCE</scope>
</reference>
<keyword evidence="3" id="KW-1185">Reference proteome</keyword>
<dbReference type="InterPro" id="IPR011333">
    <property type="entry name" value="SKP1/BTB/POZ_sf"/>
</dbReference>
<feature type="domain" description="BTB" evidence="1">
    <location>
        <begin position="1"/>
        <end position="67"/>
    </location>
</feature>
<dbReference type="AlphaFoldDB" id="A0AAV2NM94"/>
<dbReference type="EMBL" id="OZ034826">
    <property type="protein sequence ID" value="CAL1681427.1"/>
    <property type="molecule type" value="Genomic_DNA"/>
</dbReference>
<dbReference type="InterPro" id="IPR000210">
    <property type="entry name" value="BTB/POZ_dom"/>
</dbReference>